<organism evidence="2 3">
    <name type="scientific">Halorubrum sodomense tailed virus 2</name>
    <dbReference type="NCBI Taxonomy" id="1262527"/>
    <lineage>
        <taxon>Viruses</taxon>
        <taxon>Duplodnaviria</taxon>
        <taxon>Heunggongvirae</taxon>
        <taxon>Uroviricota</taxon>
        <taxon>Caudoviricetes</taxon>
        <taxon>Thumleimavirales</taxon>
        <taxon>Hafunaviridae</taxon>
        <taxon>Mincapvirus</taxon>
        <taxon>Mincapvirus eilatense</taxon>
        <taxon>Mincapvirus HSTV2</taxon>
    </lineage>
</organism>
<evidence type="ECO:0000256" key="1">
    <source>
        <dbReference type="SAM" id="MobiDB-lite"/>
    </source>
</evidence>
<protein>
    <submittedName>
        <fullName evidence="2">Chaperone protein HTPG domain</fullName>
    </submittedName>
</protein>
<dbReference type="Proteomes" id="UP000011138">
    <property type="component" value="Segment"/>
</dbReference>
<dbReference type="InterPro" id="IPR036890">
    <property type="entry name" value="HATPase_C_sf"/>
</dbReference>
<dbReference type="OrthoDB" id="29391at10239"/>
<proteinExistence type="predicted"/>
<feature type="compositionally biased region" description="Basic residues" evidence="1">
    <location>
        <begin position="631"/>
        <end position="646"/>
    </location>
</feature>
<dbReference type="KEGG" id="vg:14477230"/>
<dbReference type="Gene3D" id="3.30.565.10">
    <property type="entry name" value="Histidine kinase-like ATPase, C-terminal domain"/>
    <property type="match status" value="1"/>
</dbReference>
<accession>L7TK51</accession>
<dbReference type="SUPFAM" id="SSF55874">
    <property type="entry name" value="ATPase domain of HSP90 chaperone/DNA topoisomerase II/histidine kinase"/>
    <property type="match status" value="1"/>
</dbReference>
<sequence length="932" mass="105301">MSEHNLPTQAEQADNDVATIPNDGDIVSAAEGKGELKNLGVIDSDDPRAAALGGTGSRALQVDPDWIKEVFTDQIYGDDEVFFREFTQNAETACLRAARLALKNHPDYGAEWLHHTLWVNKETGETVAVDGDRQKILARYADDPGDLKTITVPRHLHEVVEAARSIGYDPTIEVDLHHDERKVVFTDNGIGMTLEELDGAYNFLGRSGAAVDGDTGGKWGAGARTFAIMTGMEGGMVGETRSRLPDDAAVKQDFDNDGHRAYIYPGGYDLLNDEVDDFYGTRFTIPIQESVSLKSFKSWAKKFGAALRVPMLYREHRSGQTIVKEEYGGESFVDKFNNPPVVIDRPGEFTAVAGPNIPDSHKSPDTWLVSMEIDRNTGQKVKSFWKVALQIHDEQGRIIAGPHRGEYRSQVDELHDDDIILPEPTVDRDRFQKDSHSKAFFNWLSEQVKQAEFEVVSDIAQAMADLDHPAEAIQQYPDDWKVFKRMVMYHKSYSTFRSSHNFKSFLRDLEGTPDYNDKTAERVYLLFKEVDHAKRNTYSPRKKKSRSETYLGDILAKSDPSHVFMAASTGGNFGDQYKVVYETFSDAAVIVTGSARKYEEYEENFGFKLLKEVPLEQSDDHDFTVPQSVHDRHKKRQQRSDKKKSKPQTVGDRILKFRTNNRNKQIDQRLSIERVKKTLEGNGNIGGHKNVVLFLRSGESISDHYDLQRHAAIASATNAEYEALKDYDRVFTFEEFKSWSETAAIATEDGAMTPAQLNDDDRFVALVYVTARKHRELLMTDGYHSRLRRLVADYTQGEVYWNDPAEKPDVLLAVADSRTLKRAEYALRKEFPNRESIVGLRVGSSHYYGSCGLNFKHISSSDFKKLETKAKTPEWSNNSDVYRLFHKQKRDGVVQGILLGFHEAGLDPTDLEPDEAQEFVGRAGLVAELLEE</sequence>
<reference evidence="2 3" key="1">
    <citation type="journal article" date="2013" name="J. Virol.">
        <title>Insights into head-tailed viruses infecting extremely halophilic archaea.</title>
        <authorList>
            <person name="Pietila M.K."/>
            <person name="Laurinmaki P."/>
            <person name="Russell D.A."/>
            <person name="Ko C.C."/>
            <person name="Jacobs-Sera D."/>
            <person name="Butcher S.J."/>
            <person name="Bamford D.H."/>
            <person name="Hendrix R.W."/>
        </authorList>
    </citation>
    <scope>NUCLEOTIDE SEQUENCE [LARGE SCALE GENOMIC DNA]</scope>
</reference>
<keyword evidence="3" id="KW-1185">Reference proteome</keyword>
<dbReference type="GeneID" id="14477230"/>
<name>L7TK51_9CAUD</name>
<evidence type="ECO:0000313" key="3">
    <source>
        <dbReference type="Proteomes" id="UP000011138"/>
    </source>
</evidence>
<dbReference type="RefSeq" id="YP_007379171.1">
    <property type="nucleotide sequence ID" value="NC_020159.1"/>
</dbReference>
<evidence type="ECO:0000313" key="2">
    <source>
        <dbReference type="EMBL" id="AGC34360.1"/>
    </source>
</evidence>
<dbReference type="EMBL" id="KC117376">
    <property type="protein sequence ID" value="AGC34360.1"/>
    <property type="molecule type" value="Genomic_DNA"/>
</dbReference>
<gene>
    <name evidence="2" type="primary">93</name>
    <name evidence="2" type="ORF">HSTV2_93</name>
</gene>
<feature type="region of interest" description="Disordered" evidence="1">
    <location>
        <begin position="621"/>
        <end position="651"/>
    </location>
</feature>